<keyword evidence="1" id="KW-0511">Multifunctional enzyme</keyword>
<evidence type="ECO:0000256" key="1">
    <source>
        <dbReference type="ARBA" id="ARBA00023268"/>
    </source>
</evidence>
<dbReference type="eggNOG" id="KOG0017">
    <property type="taxonomic scope" value="Eukaryota"/>
</dbReference>
<dbReference type="EnsemblMetazoa" id="Aqu2.1.16859_001">
    <property type="protein sequence ID" value="Aqu2.1.16859_001"/>
    <property type="gene ID" value="Aqu2.1.16859"/>
</dbReference>
<accession>A0A1X7TPJ6</accession>
<dbReference type="InterPro" id="IPR043502">
    <property type="entry name" value="DNA/RNA_pol_sf"/>
</dbReference>
<reference evidence="3" key="1">
    <citation type="submission" date="2017-05" db="UniProtKB">
        <authorList>
            <consortium name="EnsemblMetazoa"/>
        </authorList>
    </citation>
    <scope>IDENTIFICATION</scope>
</reference>
<evidence type="ECO:0000259" key="2">
    <source>
        <dbReference type="Pfam" id="PF17919"/>
    </source>
</evidence>
<dbReference type="Gene3D" id="3.30.70.270">
    <property type="match status" value="2"/>
</dbReference>
<dbReference type="PANTHER" id="PTHR37984:SF5">
    <property type="entry name" value="PROTEIN NYNRIN-LIKE"/>
    <property type="match status" value="1"/>
</dbReference>
<dbReference type="InterPro" id="IPR043128">
    <property type="entry name" value="Rev_trsase/Diguanyl_cyclase"/>
</dbReference>
<dbReference type="GO" id="GO:0003824">
    <property type="term" value="F:catalytic activity"/>
    <property type="evidence" value="ECO:0007669"/>
    <property type="project" value="UniProtKB-KW"/>
</dbReference>
<organism evidence="3">
    <name type="scientific">Amphimedon queenslandica</name>
    <name type="common">Sponge</name>
    <dbReference type="NCBI Taxonomy" id="400682"/>
    <lineage>
        <taxon>Eukaryota</taxon>
        <taxon>Metazoa</taxon>
        <taxon>Porifera</taxon>
        <taxon>Demospongiae</taxon>
        <taxon>Heteroscleromorpha</taxon>
        <taxon>Haplosclerida</taxon>
        <taxon>Niphatidae</taxon>
        <taxon>Amphimedon</taxon>
    </lineage>
</organism>
<dbReference type="AlphaFoldDB" id="A0A1X7TPJ6"/>
<dbReference type="InterPro" id="IPR041577">
    <property type="entry name" value="RT_RNaseH_2"/>
</dbReference>
<protein>
    <recommendedName>
        <fullName evidence="2">Reverse transcriptase/retrotransposon-derived protein RNase H-like domain-containing protein</fullName>
    </recommendedName>
</protein>
<proteinExistence type="predicted"/>
<dbReference type="SUPFAM" id="SSF56672">
    <property type="entry name" value="DNA/RNA polymerases"/>
    <property type="match status" value="1"/>
</dbReference>
<evidence type="ECO:0000313" key="3">
    <source>
        <dbReference type="EnsemblMetazoa" id="Aqu2.1.16859_001"/>
    </source>
</evidence>
<dbReference type="Pfam" id="PF17919">
    <property type="entry name" value="RT_RNaseH_2"/>
    <property type="match status" value="1"/>
</dbReference>
<dbReference type="PANTHER" id="PTHR37984">
    <property type="entry name" value="PROTEIN CBG26694"/>
    <property type="match status" value="1"/>
</dbReference>
<dbReference type="InterPro" id="IPR050951">
    <property type="entry name" value="Retrovirus_Pol_polyprotein"/>
</dbReference>
<sequence>MECLRKVLTKLRQARLLLKLSKCKYAHDEVPHLGFIVSDGGVQPNPEKIKGHSQIVEQVLELTIKCSKQFQWTSDCRNSFDKFKLLLTTPPILAYPSFEEQFFVSTDASGWSLEQP</sequence>
<dbReference type="InParanoid" id="A0A1X7TPJ6"/>
<feature type="domain" description="Reverse transcriptase/retrotransposon-derived protein RNase H-like" evidence="2">
    <location>
        <begin position="72"/>
        <end position="111"/>
    </location>
</feature>
<name>A0A1X7TPJ6_AMPQE</name>